<gene>
    <name evidence="2" type="ORF">ACFQ4G_16015</name>
</gene>
<accession>A0ABW3X2I4</accession>
<dbReference type="RefSeq" id="WP_238207161.1">
    <property type="nucleotide sequence ID" value="NZ_JBHTND010000023.1"/>
</dbReference>
<organism evidence="2 3">
    <name type="scientific">Methylobacterium marchantiae</name>
    <dbReference type="NCBI Taxonomy" id="600331"/>
    <lineage>
        <taxon>Bacteria</taxon>
        <taxon>Pseudomonadati</taxon>
        <taxon>Pseudomonadota</taxon>
        <taxon>Alphaproteobacteria</taxon>
        <taxon>Hyphomicrobiales</taxon>
        <taxon>Methylobacteriaceae</taxon>
        <taxon>Methylobacterium</taxon>
    </lineage>
</organism>
<protein>
    <submittedName>
        <fullName evidence="2">DUF6894 family protein</fullName>
    </submittedName>
</protein>
<dbReference type="Proteomes" id="UP001597176">
    <property type="component" value="Unassembled WGS sequence"/>
</dbReference>
<proteinExistence type="predicted"/>
<dbReference type="EMBL" id="JBHTND010000023">
    <property type="protein sequence ID" value="MFD1303079.1"/>
    <property type="molecule type" value="Genomic_DNA"/>
</dbReference>
<sequence length="84" mass="9172">MPRYFLNLRDADGLHHDLEGDEFESMGDLRDDVMISVKQIVADALVGGSTLSDALDRSFEIADETGRIVLTVSFSEGVASRAKV</sequence>
<feature type="domain" description="DUF6894" evidence="1">
    <location>
        <begin position="3"/>
        <end position="75"/>
    </location>
</feature>
<dbReference type="InterPro" id="IPR054189">
    <property type="entry name" value="DUF6894"/>
</dbReference>
<evidence type="ECO:0000259" key="1">
    <source>
        <dbReference type="Pfam" id="PF21834"/>
    </source>
</evidence>
<dbReference type="Pfam" id="PF21834">
    <property type="entry name" value="DUF6894"/>
    <property type="match status" value="1"/>
</dbReference>
<evidence type="ECO:0000313" key="2">
    <source>
        <dbReference type="EMBL" id="MFD1303079.1"/>
    </source>
</evidence>
<name>A0ABW3X2I4_9HYPH</name>
<reference evidence="3" key="1">
    <citation type="journal article" date="2019" name="Int. J. Syst. Evol. Microbiol.">
        <title>The Global Catalogue of Microorganisms (GCM) 10K type strain sequencing project: providing services to taxonomists for standard genome sequencing and annotation.</title>
        <authorList>
            <consortium name="The Broad Institute Genomics Platform"/>
            <consortium name="The Broad Institute Genome Sequencing Center for Infectious Disease"/>
            <person name="Wu L."/>
            <person name="Ma J."/>
        </authorList>
    </citation>
    <scope>NUCLEOTIDE SEQUENCE [LARGE SCALE GENOMIC DNA]</scope>
    <source>
        <strain evidence="3">CCUG 56108</strain>
    </source>
</reference>
<evidence type="ECO:0000313" key="3">
    <source>
        <dbReference type="Proteomes" id="UP001597176"/>
    </source>
</evidence>
<keyword evidence="3" id="KW-1185">Reference proteome</keyword>
<comment type="caution">
    <text evidence="2">The sequence shown here is derived from an EMBL/GenBank/DDBJ whole genome shotgun (WGS) entry which is preliminary data.</text>
</comment>